<accession>A0A2A6CIM9</accession>
<proteinExistence type="predicted"/>
<dbReference type="AlphaFoldDB" id="A0A2A6CIM9"/>
<dbReference type="EnsemblMetazoa" id="PPA38022.1">
    <property type="protein sequence ID" value="PPA38022.1"/>
    <property type="gene ID" value="WBGene00276391"/>
</dbReference>
<organism evidence="1 2">
    <name type="scientific">Pristionchus pacificus</name>
    <name type="common">Parasitic nematode worm</name>
    <dbReference type="NCBI Taxonomy" id="54126"/>
    <lineage>
        <taxon>Eukaryota</taxon>
        <taxon>Metazoa</taxon>
        <taxon>Ecdysozoa</taxon>
        <taxon>Nematoda</taxon>
        <taxon>Chromadorea</taxon>
        <taxon>Rhabditida</taxon>
        <taxon>Rhabditina</taxon>
        <taxon>Diplogasteromorpha</taxon>
        <taxon>Diplogasteroidea</taxon>
        <taxon>Neodiplogasteridae</taxon>
        <taxon>Pristionchus</taxon>
    </lineage>
</organism>
<keyword evidence="2" id="KW-1185">Reference proteome</keyword>
<sequence>MAANDGPRSPRNLRSMLFNTIALGAQIQEIEGGEGVPAFFVLLATLYDYRPCEYLIREKNLSKHELSILRNESAAFLNALVANFRPYTAFIFREFPDNIVIVGMRNYRLNLLPVIMKVVNEEDQGRIASTVLYHARIEAYMHKSLRKKSKKEATRPFDYENIDLEKEYSLED</sequence>
<reference evidence="1" key="2">
    <citation type="submission" date="2022-06" db="UniProtKB">
        <authorList>
            <consortium name="EnsemblMetazoa"/>
        </authorList>
    </citation>
    <scope>IDENTIFICATION</scope>
    <source>
        <strain evidence="1">PS312</strain>
    </source>
</reference>
<gene>
    <name evidence="1" type="primary">WBGene00276391</name>
</gene>
<reference evidence="2" key="1">
    <citation type="journal article" date="2008" name="Nat. Genet.">
        <title>The Pristionchus pacificus genome provides a unique perspective on nematode lifestyle and parasitism.</title>
        <authorList>
            <person name="Dieterich C."/>
            <person name="Clifton S.W."/>
            <person name="Schuster L.N."/>
            <person name="Chinwalla A."/>
            <person name="Delehaunty K."/>
            <person name="Dinkelacker I."/>
            <person name="Fulton L."/>
            <person name="Fulton R."/>
            <person name="Godfrey J."/>
            <person name="Minx P."/>
            <person name="Mitreva M."/>
            <person name="Roeseler W."/>
            <person name="Tian H."/>
            <person name="Witte H."/>
            <person name="Yang S.P."/>
            <person name="Wilson R.K."/>
            <person name="Sommer R.J."/>
        </authorList>
    </citation>
    <scope>NUCLEOTIDE SEQUENCE [LARGE SCALE GENOMIC DNA]</scope>
    <source>
        <strain evidence="2">PS312</strain>
    </source>
</reference>
<name>A0A2A6CIM9_PRIPA</name>
<evidence type="ECO:0000313" key="1">
    <source>
        <dbReference type="EnsemblMetazoa" id="PPA38022.1"/>
    </source>
</evidence>
<protein>
    <submittedName>
        <fullName evidence="1">Uncharacterized protein</fullName>
    </submittedName>
</protein>
<dbReference type="Proteomes" id="UP000005239">
    <property type="component" value="Unassembled WGS sequence"/>
</dbReference>
<accession>A0A8R1YXU4</accession>
<evidence type="ECO:0000313" key="2">
    <source>
        <dbReference type="Proteomes" id="UP000005239"/>
    </source>
</evidence>